<dbReference type="EMBL" id="SWCJ01000007">
    <property type="protein sequence ID" value="TKB54722.1"/>
    <property type="molecule type" value="Genomic_DNA"/>
</dbReference>
<organism evidence="3 4">
    <name type="scientific">Ferrimonas aestuarii</name>
    <dbReference type="NCBI Taxonomy" id="2569539"/>
    <lineage>
        <taxon>Bacteria</taxon>
        <taxon>Pseudomonadati</taxon>
        <taxon>Pseudomonadota</taxon>
        <taxon>Gammaproteobacteria</taxon>
        <taxon>Alteromonadales</taxon>
        <taxon>Ferrimonadaceae</taxon>
        <taxon>Ferrimonas</taxon>
    </lineage>
</organism>
<dbReference type="PANTHER" id="PTHR34475:SF1">
    <property type="entry name" value="CYTOSKELETON PROTEIN RODZ"/>
    <property type="match status" value="1"/>
</dbReference>
<dbReference type="SUPFAM" id="SSF47413">
    <property type="entry name" value="lambda repressor-like DNA-binding domains"/>
    <property type="match status" value="1"/>
</dbReference>
<dbReference type="InterPro" id="IPR001387">
    <property type="entry name" value="Cro/C1-type_HTH"/>
</dbReference>
<evidence type="ECO:0000256" key="1">
    <source>
        <dbReference type="SAM" id="Phobius"/>
    </source>
</evidence>
<dbReference type="PROSITE" id="PS50943">
    <property type="entry name" value="HTH_CROC1"/>
    <property type="match status" value="1"/>
</dbReference>
<dbReference type="InterPro" id="IPR050400">
    <property type="entry name" value="Bact_Cytoskel_RodZ"/>
</dbReference>
<evidence type="ECO:0000313" key="3">
    <source>
        <dbReference type="EMBL" id="TKB54722.1"/>
    </source>
</evidence>
<dbReference type="NCBIfam" id="NF008109">
    <property type="entry name" value="PRK10856.1"/>
    <property type="match status" value="1"/>
</dbReference>
<dbReference type="InterPro" id="IPR010982">
    <property type="entry name" value="Lambda_DNA-bd_dom_sf"/>
</dbReference>
<dbReference type="RefSeq" id="WP_136863522.1">
    <property type="nucleotide sequence ID" value="NZ_SWCJ01000007.1"/>
</dbReference>
<accession>A0A4U1BPZ5</accession>
<dbReference type="PANTHER" id="PTHR34475">
    <property type="match status" value="1"/>
</dbReference>
<keyword evidence="1" id="KW-1133">Transmembrane helix</keyword>
<feature type="transmembrane region" description="Helical" evidence="1">
    <location>
        <begin position="114"/>
        <end position="134"/>
    </location>
</feature>
<proteinExistence type="predicted"/>
<keyword evidence="1" id="KW-0472">Membrane</keyword>
<dbReference type="Pfam" id="PF13413">
    <property type="entry name" value="HTH_25"/>
    <property type="match status" value="1"/>
</dbReference>
<name>A0A4U1BPZ5_9GAMM</name>
<dbReference type="Proteomes" id="UP000305675">
    <property type="component" value="Unassembled WGS sequence"/>
</dbReference>
<dbReference type="Gene3D" id="1.10.260.40">
    <property type="entry name" value="lambda repressor-like DNA-binding domains"/>
    <property type="match status" value="1"/>
</dbReference>
<evidence type="ECO:0000313" key="4">
    <source>
        <dbReference type="Proteomes" id="UP000305675"/>
    </source>
</evidence>
<evidence type="ECO:0000259" key="2">
    <source>
        <dbReference type="PROSITE" id="PS50943"/>
    </source>
</evidence>
<dbReference type="CDD" id="cd00093">
    <property type="entry name" value="HTH_XRE"/>
    <property type="match status" value="1"/>
</dbReference>
<sequence>MNDIEQHQQQEEAKVNTPGPLLKAAREAKGMTTQQVAQRLSLRRSVIEGIEADDYESNSSSTYLRGYVRNYARLVGVSEQQIVDALASIHIEDKPTVMQSFSKRTSKQQRDSRWMLITWVIALALIGLLVWWWLSKPQPLSELTSQLSLPAVEEQAQVTEPAAQPVLQQPTIQVAKAQPEQTTDSVEPAASQEAEMPVITEVETAAEPETSTADSQSSAPQISALEVSEPVAEVIDTTLAAAEAQIDAPAEPVVAHDTLSLSLSGDCWMLVRDADGNTLVEGLKLQGYQTEITGSGPFKVKLGAPETVALSLNGKAVDMSRYRPGKVANLTLSN</sequence>
<protein>
    <submittedName>
        <fullName evidence="3">Cytoskeleton protein RodZ</fullName>
    </submittedName>
</protein>
<reference evidence="3 4" key="1">
    <citation type="submission" date="2019-04" db="EMBL/GenBank/DDBJ databases">
        <authorList>
            <person name="Hwang J.C."/>
        </authorList>
    </citation>
    <scope>NUCLEOTIDE SEQUENCE [LARGE SCALE GENOMIC DNA]</scope>
    <source>
        <strain evidence="3 4">IMCC35002</strain>
    </source>
</reference>
<dbReference type="GO" id="GO:0003677">
    <property type="term" value="F:DNA binding"/>
    <property type="evidence" value="ECO:0007669"/>
    <property type="project" value="InterPro"/>
</dbReference>
<dbReference type="Pfam" id="PF13464">
    <property type="entry name" value="RodZ_C"/>
    <property type="match status" value="1"/>
</dbReference>
<keyword evidence="1" id="KW-0812">Transmembrane</keyword>
<comment type="caution">
    <text evidence="3">The sequence shown here is derived from an EMBL/GenBank/DDBJ whole genome shotgun (WGS) entry which is preliminary data.</text>
</comment>
<feature type="domain" description="HTH cro/C1-type" evidence="2">
    <location>
        <begin position="22"/>
        <end position="51"/>
    </location>
</feature>
<dbReference type="OrthoDB" id="9790252at2"/>
<gene>
    <name evidence="3" type="primary">rodZ</name>
    <name evidence="3" type="ORF">FCL42_11265</name>
</gene>
<dbReference type="AlphaFoldDB" id="A0A4U1BPZ5"/>
<dbReference type="InterPro" id="IPR025194">
    <property type="entry name" value="RodZ-like_C"/>
</dbReference>
<keyword evidence="4" id="KW-1185">Reference proteome</keyword>